<keyword evidence="2" id="KW-1185">Reference proteome</keyword>
<proteinExistence type="predicted"/>
<accession>A0A919QZW2</accession>
<reference evidence="1" key="1">
    <citation type="submission" date="2021-01" db="EMBL/GenBank/DDBJ databases">
        <title>Whole genome shotgun sequence of Sphaerisporangium rufum NBRC 109079.</title>
        <authorList>
            <person name="Komaki H."/>
            <person name="Tamura T."/>
        </authorList>
    </citation>
    <scope>NUCLEOTIDE SEQUENCE</scope>
    <source>
        <strain evidence="1">NBRC 109079</strain>
    </source>
</reference>
<gene>
    <name evidence="1" type="ORF">Sru01_22110</name>
</gene>
<protein>
    <submittedName>
        <fullName evidence="1">Uncharacterized protein</fullName>
    </submittedName>
</protein>
<dbReference type="EMBL" id="BOOU01000032">
    <property type="protein sequence ID" value="GII77229.1"/>
    <property type="molecule type" value="Genomic_DNA"/>
</dbReference>
<organism evidence="1 2">
    <name type="scientific">Sphaerisporangium rufum</name>
    <dbReference type="NCBI Taxonomy" id="1381558"/>
    <lineage>
        <taxon>Bacteria</taxon>
        <taxon>Bacillati</taxon>
        <taxon>Actinomycetota</taxon>
        <taxon>Actinomycetes</taxon>
        <taxon>Streptosporangiales</taxon>
        <taxon>Streptosporangiaceae</taxon>
        <taxon>Sphaerisporangium</taxon>
    </lineage>
</organism>
<dbReference type="AlphaFoldDB" id="A0A919QZW2"/>
<sequence>MVTSCGPEEGRRDRIVKLPDPDRVVKFNADWYEIATEFGLFAADRSFLVALSPAIDPVFDQAREEAHDWEDPVWWQSMWGLVELADDWDLAGQGAASGILGSGYGHPGFSMSAVDGSVFIVGTVWQDSIGTVVLPKPYRSPTLRGLAHRNMGSRTAAEEEDLIAFLNREHCG</sequence>
<name>A0A919QZW2_9ACTN</name>
<evidence type="ECO:0000313" key="1">
    <source>
        <dbReference type="EMBL" id="GII77229.1"/>
    </source>
</evidence>
<comment type="caution">
    <text evidence="1">The sequence shown here is derived from an EMBL/GenBank/DDBJ whole genome shotgun (WGS) entry which is preliminary data.</text>
</comment>
<dbReference type="Proteomes" id="UP000655287">
    <property type="component" value="Unassembled WGS sequence"/>
</dbReference>
<evidence type="ECO:0000313" key="2">
    <source>
        <dbReference type="Proteomes" id="UP000655287"/>
    </source>
</evidence>